<proteinExistence type="predicted"/>
<dbReference type="EMBL" id="QURB01000009">
    <property type="protein sequence ID" value="RFC53476.1"/>
    <property type="molecule type" value="Genomic_DNA"/>
</dbReference>
<organism evidence="1 2">
    <name type="scientific">Brumimicrobium aurantiacum</name>
    <dbReference type="NCBI Taxonomy" id="1737063"/>
    <lineage>
        <taxon>Bacteria</taxon>
        <taxon>Pseudomonadati</taxon>
        <taxon>Bacteroidota</taxon>
        <taxon>Flavobacteriia</taxon>
        <taxon>Flavobacteriales</taxon>
        <taxon>Crocinitomicaceae</taxon>
        <taxon>Brumimicrobium</taxon>
    </lineage>
</organism>
<gene>
    <name evidence="1" type="ORF">DXU93_13340</name>
</gene>
<evidence type="ECO:0000313" key="1">
    <source>
        <dbReference type="EMBL" id="RFC53476.1"/>
    </source>
</evidence>
<dbReference type="AlphaFoldDB" id="A0A3E1EV85"/>
<accession>A0A3E1EV85</accession>
<name>A0A3E1EV85_9FLAO</name>
<sequence length="226" mass="26185">MEQQIQYVKNFEDFFKTPFKGKINAIGWQRTLEGDFQEIIDKVDSSESIVELKLSVLKNLKLSKKGDLARKHLISDFIFLENNGADPIINVIKEYDRDDVFPFFPTDVYSFHVDRSPIPGATILCTYYGAASEIVANEDVQQKINIPKYREALKELHTDENQAFEIFLEENFFDLHYEMKKNVQPKKLQVGELWKLAIDHPNSPTLPSIHRAPKENKGQPRLLLIC</sequence>
<keyword evidence="2" id="KW-1185">Reference proteome</keyword>
<dbReference type="OrthoDB" id="6710124at2"/>
<evidence type="ECO:0008006" key="3">
    <source>
        <dbReference type="Google" id="ProtNLM"/>
    </source>
</evidence>
<evidence type="ECO:0000313" key="2">
    <source>
        <dbReference type="Proteomes" id="UP000257127"/>
    </source>
</evidence>
<reference evidence="1 2" key="1">
    <citation type="submission" date="2018-08" db="EMBL/GenBank/DDBJ databases">
        <title>The draft genome squence of Brumimicrobium sp. N62.</title>
        <authorList>
            <person name="Du Z.-J."/>
            <person name="Luo H.-R."/>
        </authorList>
    </citation>
    <scope>NUCLEOTIDE SEQUENCE [LARGE SCALE GENOMIC DNA]</scope>
    <source>
        <strain evidence="1 2">N62</strain>
    </source>
</reference>
<dbReference type="Proteomes" id="UP000257127">
    <property type="component" value="Unassembled WGS sequence"/>
</dbReference>
<protein>
    <recommendedName>
        <fullName evidence="3">DUF1826 domain-containing protein</fullName>
    </recommendedName>
</protein>
<comment type="caution">
    <text evidence="1">The sequence shown here is derived from an EMBL/GenBank/DDBJ whole genome shotgun (WGS) entry which is preliminary data.</text>
</comment>